<dbReference type="SUPFAM" id="SSF52047">
    <property type="entry name" value="RNI-like"/>
    <property type="match status" value="1"/>
</dbReference>
<dbReference type="SUPFAM" id="SSF81383">
    <property type="entry name" value="F-box domain"/>
    <property type="match status" value="1"/>
</dbReference>
<proteinExistence type="predicted"/>
<feature type="domain" description="F-box" evidence="1">
    <location>
        <begin position="20"/>
        <end position="69"/>
    </location>
</feature>
<keyword evidence="3" id="KW-1185">Reference proteome</keyword>
<name>A0A8H6YU41_9AGAR</name>
<dbReference type="AlphaFoldDB" id="A0A8H6YU41"/>
<dbReference type="Pfam" id="PF12937">
    <property type="entry name" value="F-box-like"/>
    <property type="match status" value="1"/>
</dbReference>
<organism evidence="2 3">
    <name type="scientific">Mycena venus</name>
    <dbReference type="NCBI Taxonomy" id="2733690"/>
    <lineage>
        <taxon>Eukaryota</taxon>
        <taxon>Fungi</taxon>
        <taxon>Dikarya</taxon>
        <taxon>Basidiomycota</taxon>
        <taxon>Agaricomycotina</taxon>
        <taxon>Agaricomycetes</taxon>
        <taxon>Agaricomycetidae</taxon>
        <taxon>Agaricales</taxon>
        <taxon>Marasmiineae</taxon>
        <taxon>Mycenaceae</taxon>
        <taxon>Mycena</taxon>
    </lineage>
</organism>
<dbReference type="Gene3D" id="3.80.10.10">
    <property type="entry name" value="Ribonuclease Inhibitor"/>
    <property type="match status" value="1"/>
</dbReference>
<dbReference type="InterPro" id="IPR032675">
    <property type="entry name" value="LRR_dom_sf"/>
</dbReference>
<gene>
    <name evidence="2" type="ORF">MVEN_00398500</name>
</gene>
<evidence type="ECO:0000313" key="2">
    <source>
        <dbReference type="EMBL" id="KAF7365267.1"/>
    </source>
</evidence>
<dbReference type="InterPro" id="IPR036047">
    <property type="entry name" value="F-box-like_dom_sf"/>
</dbReference>
<sequence>MALFARPSDQGIHSLYNALESVPPEILIEIFVLCTTSTDSLANLKLLRVSKLWREVVQSSPRIWQQLYLNDRSTITSARRQAELWMQKVYPLTFDVHLDVSQSSGLVLPLLSPLLPKLNCWRHFTMTGKREESIDLSGTLPEYVDPLVIAIQDPDQIDPEEEEGYGLPRLTFTSSSPDSEWFTMNAPYLAPLHFTTIVMTEYSLTILTQPRAVLGFLAACPALQVFFFTGWQHDDERLHSPLPVARLPSLRSLHLRSTCGTRSLLSHIDAPALIELHLSHLNVDFQLAGAVAEHGYLWEDGDSEDEANDFSRSKFSDHATGMGLRRLLLRSNPPLRVLDMDWSDMRTKDFTWVFGRLEKLESFFIEASDMSDKVIELLRPFRTGPPRINGRQQVRVRLPRLKSLELSNCNELSGDALLSVLSERIKTTDRMVSEDEWEGDTLEEVIIGGCENFTPRHASLLRKELGARLRSGQD</sequence>
<reference evidence="2" key="1">
    <citation type="submission" date="2020-05" db="EMBL/GenBank/DDBJ databases">
        <title>Mycena genomes resolve the evolution of fungal bioluminescence.</title>
        <authorList>
            <person name="Tsai I.J."/>
        </authorList>
    </citation>
    <scope>NUCLEOTIDE SEQUENCE</scope>
    <source>
        <strain evidence="2">CCC161011</strain>
    </source>
</reference>
<evidence type="ECO:0000313" key="3">
    <source>
        <dbReference type="Proteomes" id="UP000620124"/>
    </source>
</evidence>
<dbReference type="EMBL" id="JACAZI010000003">
    <property type="protein sequence ID" value="KAF7365267.1"/>
    <property type="molecule type" value="Genomic_DNA"/>
</dbReference>
<comment type="caution">
    <text evidence="2">The sequence shown here is derived from an EMBL/GenBank/DDBJ whole genome shotgun (WGS) entry which is preliminary data.</text>
</comment>
<protein>
    <recommendedName>
        <fullName evidence="1">F-box domain-containing protein</fullName>
    </recommendedName>
</protein>
<dbReference type="InterPro" id="IPR001810">
    <property type="entry name" value="F-box_dom"/>
</dbReference>
<dbReference type="OrthoDB" id="3359674at2759"/>
<dbReference type="Proteomes" id="UP000620124">
    <property type="component" value="Unassembled WGS sequence"/>
</dbReference>
<evidence type="ECO:0000259" key="1">
    <source>
        <dbReference type="Pfam" id="PF12937"/>
    </source>
</evidence>
<accession>A0A8H6YU41</accession>